<evidence type="ECO:0000259" key="1">
    <source>
        <dbReference type="Pfam" id="PF01593"/>
    </source>
</evidence>
<dbReference type="Gene3D" id="3.50.50.60">
    <property type="entry name" value="FAD/NAD(P)-binding domain"/>
    <property type="match status" value="1"/>
</dbReference>
<evidence type="ECO:0000313" key="3">
    <source>
        <dbReference type="Proteomes" id="UP001302257"/>
    </source>
</evidence>
<dbReference type="InterPro" id="IPR050464">
    <property type="entry name" value="Zeta_carotene_desat/Oxidored"/>
</dbReference>
<accession>A0ABZ0AY18</accession>
<organism evidence="2 3">
    <name type="scientific">Rhodoferax mekongensis</name>
    <dbReference type="NCBI Taxonomy" id="3068341"/>
    <lineage>
        <taxon>Bacteria</taxon>
        <taxon>Pseudomonadati</taxon>
        <taxon>Pseudomonadota</taxon>
        <taxon>Betaproteobacteria</taxon>
        <taxon>Burkholderiales</taxon>
        <taxon>Comamonadaceae</taxon>
        <taxon>Rhodoferax</taxon>
    </lineage>
</organism>
<evidence type="ECO:0000313" key="2">
    <source>
        <dbReference type="EMBL" id="WNO04066.1"/>
    </source>
</evidence>
<dbReference type="PANTHER" id="PTHR42923">
    <property type="entry name" value="PROTOPORPHYRINOGEN OXIDASE"/>
    <property type="match status" value="1"/>
</dbReference>
<dbReference type="InterPro" id="IPR036188">
    <property type="entry name" value="FAD/NAD-bd_sf"/>
</dbReference>
<sequence>MRIAIVGAGWAGMAAAVTATLAGHRAIVFEAARAVGGRARALSGTLPDGTPVVLDNGQHILIGAYTRTLELMRTVGVDPATHLKRLPLDLRFGDGEGLALPMWPSPLDALAGIATARGWTWADRWSLLRASVGWQLAGFQCAPGTSVAELCRTLSPTIQSTLIAPLCVSALNTPAERACGQVFLTVLRDSLFGGRGSSNLLLPTRDLSSLFPAAAAEWLVNRGGELRTGVRVTSLQHGNTWLVNGEAFDAVIWATSSSNAASALMESAQAAPETIADSLRQWSTTAEALRFEAIATVYSYAPDAALSRPMVALRDDADHPAQFVFDRGQLDGTRGLLAFVVSASDGDKETLERRVLAQARTQLGLELAPVQTVIEKRATFACTPALQRPGQAVAPGLWACGDYIAGPYPATLEGATRSGMAAAESLGTA</sequence>
<keyword evidence="2" id="KW-0560">Oxidoreductase</keyword>
<dbReference type="EC" id="1.17.8.1" evidence="2"/>
<reference evidence="2 3" key="1">
    <citation type="submission" date="2023-08" db="EMBL/GenBank/DDBJ databases">
        <title>Rhodoferax potami sp. nov. and Rhodoferax mekongensis sp. nov., isolated from the Mekong River in Thailand.</title>
        <authorList>
            <person name="Kitikhun S."/>
            <person name="Charoenyingcharoen P."/>
            <person name="Siriarchawattana P."/>
            <person name="Likhitrattanapisal S."/>
            <person name="Nilsakha T."/>
            <person name="Chanpet A."/>
            <person name="Rattanawaree P."/>
            <person name="Ingsriswang S."/>
        </authorList>
    </citation>
    <scope>NUCLEOTIDE SEQUENCE [LARGE SCALE GENOMIC DNA]</scope>
    <source>
        <strain evidence="2 3">TBRC 17307</strain>
    </source>
</reference>
<dbReference type="InterPro" id="IPR002937">
    <property type="entry name" value="Amino_oxidase"/>
</dbReference>
<dbReference type="NCBIfam" id="TIGR03467">
    <property type="entry name" value="HpnE"/>
    <property type="match status" value="1"/>
</dbReference>
<dbReference type="PANTHER" id="PTHR42923:SF47">
    <property type="entry name" value="BLR3003 PROTEIN"/>
    <property type="match status" value="1"/>
</dbReference>
<dbReference type="InterPro" id="IPR017830">
    <property type="entry name" value="SQase_HpnE"/>
</dbReference>
<dbReference type="SUPFAM" id="SSF51905">
    <property type="entry name" value="FAD/NAD(P)-binding domain"/>
    <property type="match status" value="1"/>
</dbReference>
<dbReference type="Pfam" id="PF01593">
    <property type="entry name" value="Amino_oxidase"/>
    <property type="match status" value="1"/>
</dbReference>
<dbReference type="RefSeq" id="WP_313866929.1">
    <property type="nucleotide sequence ID" value="NZ_CP132507.1"/>
</dbReference>
<gene>
    <name evidence="2" type="primary">hpnE</name>
    <name evidence="2" type="ORF">RAN89_14295</name>
</gene>
<dbReference type="Proteomes" id="UP001302257">
    <property type="component" value="Chromosome"/>
</dbReference>
<keyword evidence="3" id="KW-1185">Reference proteome</keyword>
<dbReference type="GO" id="GO:0016491">
    <property type="term" value="F:oxidoreductase activity"/>
    <property type="evidence" value="ECO:0007669"/>
    <property type="project" value="UniProtKB-KW"/>
</dbReference>
<feature type="domain" description="Amine oxidase" evidence="1">
    <location>
        <begin position="11"/>
        <end position="424"/>
    </location>
</feature>
<name>A0ABZ0AY18_9BURK</name>
<protein>
    <submittedName>
        <fullName evidence="2">Hydroxysqualene dehydroxylase HpnE</fullName>
        <ecNumber evidence="2">1.17.8.1</ecNumber>
    </submittedName>
</protein>
<dbReference type="EMBL" id="CP132507">
    <property type="protein sequence ID" value="WNO04066.1"/>
    <property type="molecule type" value="Genomic_DNA"/>
</dbReference>
<proteinExistence type="predicted"/>